<feature type="domain" description="C2H2-type" evidence="10">
    <location>
        <begin position="347"/>
        <end position="375"/>
    </location>
</feature>
<dbReference type="PANTHER" id="PTHR16515:SF58">
    <property type="entry name" value="ZINC FINGER PROTEIN 22"/>
    <property type="match status" value="1"/>
</dbReference>
<protein>
    <recommendedName>
        <fullName evidence="10">C2H2-type domain-containing protein</fullName>
    </recommendedName>
</protein>
<comment type="caution">
    <text evidence="11">The sequence shown here is derived from an EMBL/GenBank/DDBJ whole genome shotgun (WGS) entry which is preliminary data.</text>
</comment>
<evidence type="ECO:0000256" key="2">
    <source>
        <dbReference type="ARBA" id="ARBA00022723"/>
    </source>
</evidence>
<dbReference type="EMBL" id="JAINUF010000001">
    <property type="protein sequence ID" value="KAJ8382438.1"/>
    <property type="molecule type" value="Genomic_DNA"/>
</dbReference>
<evidence type="ECO:0000313" key="12">
    <source>
        <dbReference type="Proteomes" id="UP001152622"/>
    </source>
</evidence>
<dbReference type="PANTHER" id="PTHR16515">
    <property type="entry name" value="PR DOMAIN ZINC FINGER PROTEIN"/>
    <property type="match status" value="1"/>
</dbReference>
<evidence type="ECO:0000256" key="5">
    <source>
        <dbReference type="ARBA" id="ARBA00022833"/>
    </source>
</evidence>
<organism evidence="11 12">
    <name type="scientific">Synaphobranchus kaupii</name>
    <name type="common">Kaup's arrowtooth eel</name>
    <dbReference type="NCBI Taxonomy" id="118154"/>
    <lineage>
        <taxon>Eukaryota</taxon>
        <taxon>Metazoa</taxon>
        <taxon>Chordata</taxon>
        <taxon>Craniata</taxon>
        <taxon>Vertebrata</taxon>
        <taxon>Euteleostomi</taxon>
        <taxon>Actinopterygii</taxon>
        <taxon>Neopterygii</taxon>
        <taxon>Teleostei</taxon>
        <taxon>Anguilliformes</taxon>
        <taxon>Synaphobranchidae</taxon>
        <taxon>Synaphobranchus</taxon>
    </lineage>
</organism>
<dbReference type="SMART" id="SM00355">
    <property type="entry name" value="ZnF_C2H2"/>
    <property type="match status" value="4"/>
</dbReference>
<keyword evidence="4 8" id="KW-0863">Zinc-finger</keyword>
<feature type="domain" description="C2H2-type" evidence="10">
    <location>
        <begin position="376"/>
        <end position="404"/>
    </location>
</feature>
<keyword evidence="9" id="KW-0175">Coiled coil</keyword>
<dbReference type="Gene3D" id="3.30.160.60">
    <property type="entry name" value="Classic Zinc Finger"/>
    <property type="match status" value="4"/>
</dbReference>
<keyword evidence="5" id="KW-0862">Zinc</keyword>
<reference evidence="11" key="1">
    <citation type="journal article" date="2023" name="Science">
        <title>Genome structures resolve the early diversification of teleost fishes.</title>
        <authorList>
            <person name="Parey E."/>
            <person name="Louis A."/>
            <person name="Montfort J."/>
            <person name="Bouchez O."/>
            <person name="Roques C."/>
            <person name="Iampietro C."/>
            <person name="Lluch J."/>
            <person name="Castinel A."/>
            <person name="Donnadieu C."/>
            <person name="Desvignes T."/>
            <person name="Floi Bucao C."/>
            <person name="Jouanno E."/>
            <person name="Wen M."/>
            <person name="Mejri S."/>
            <person name="Dirks R."/>
            <person name="Jansen H."/>
            <person name="Henkel C."/>
            <person name="Chen W.J."/>
            <person name="Zahm M."/>
            <person name="Cabau C."/>
            <person name="Klopp C."/>
            <person name="Thompson A.W."/>
            <person name="Robinson-Rechavi M."/>
            <person name="Braasch I."/>
            <person name="Lecointre G."/>
            <person name="Bobe J."/>
            <person name="Postlethwait J.H."/>
            <person name="Berthelot C."/>
            <person name="Roest Crollius H."/>
            <person name="Guiguen Y."/>
        </authorList>
    </citation>
    <scope>NUCLEOTIDE SEQUENCE</scope>
    <source>
        <strain evidence="11">WJC10195</strain>
    </source>
</reference>
<dbReference type="InterPro" id="IPR013087">
    <property type="entry name" value="Znf_C2H2_type"/>
</dbReference>
<keyword evidence="3" id="KW-0677">Repeat</keyword>
<name>A0A9Q1JE95_SYNKA</name>
<dbReference type="Proteomes" id="UP001152622">
    <property type="component" value="Chromosome 1"/>
</dbReference>
<evidence type="ECO:0000256" key="6">
    <source>
        <dbReference type="ARBA" id="ARBA00023125"/>
    </source>
</evidence>
<feature type="domain" description="C2H2-type" evidence="10">
    <location>
        <begin position="405"/>
        <end position="430"/>
    </location>
</feature>
<evidence type="ECO:0000256" key="1">
    <source>
        <dbReference type="ARBA" id="ARBA00004123"/>
    </source>
</evidence>
<keyword evidence="2" id="KW-0479">Metal-binding</keyword>
<keyword evidence="12" id="KW-1185">Reference proteome</keyword>
<gene>
    <name evidence="11" type="ORF">SKAU_G00032160</name>
</gene>
<feature type="coiled-coil region" evidence="9">
    <location>
        <begin position="43"/>
        <end position="70"/>
    </location>
</feature>
<dbReference type="FunFam" id="3.30.160.60:FF:001397">
    <property type="entry name" value="Datilografo, isoform A"/>
    <property type="match status" value="1"/>
</dbReference>
<dbReference type="InterPro" id="IPR036236">
    <property type="entry name" value="Znf_C2H2_sf"/>
</dbReference>
<dbReference type="GO" id="GO:0003677">
    <property type="term" value="F:DNA binding"/>
    <property type="evidence" value="ECO:0007669"/>
    <property type="project" value="UniProtKB-KW"/>
</dbReference>
<sequence length="430" mass="46720">MSEAARSSFNTQLASVMESLLAAAVCEISRIFEGSLSDSRAEVAQGREEVVLLKRKLEVLEVQLKDASATSGTVTFTQVLDGGPGVPLLLRDLHFEGDPSHGDGHGQASRVKEDMEVTEMESVTFSLDRAVVSMAIKEELLDQDPEPHSVELTCPVGTSPGATESVELKEEGAVESTRPKLLQNPELLVDLLMARPEPIPGRPDFPSDGIGSLGPLRGSGGLDERGGMFGVKPGHASAAVVEGSSFPPMPEVVDDVTITALNYHHLGPVPRRRPEVTVPTGWPESEKMGPVLQFRARGGVAGALSRAPPVQGPSGEKPYHCPCCSKAFISPSHLNVHMRVHTGERPYCCSQCGKRFAHNGNLRAHQRQVHLGKRPYPCAECGKRFSKRGNLRTHLQQVHLGRRPYPCTHCRKAYFSLRDLRTHQMVHAAQ</sequence>
<evidence type="ECO:0000256" key="4">
    <source>
        <dbReference type="ARBA" id="ARBA00022771"/>
    </source>
</evidence>
<dbReference type="GO" id="GO:0000122">
    <property type="term" value="P:negative regulation of transcription by RNA polymerase II"/>
    <property type="evidence" value="ECO:0007669"/>
    <property type="project" value="UniProtKB-ARBA"/>
</dbReference>
<feature type="domain" description="C2H2-type" evidence="10">
    <location>
        <begin position="319"/>
        <end position="346"/>
    </location>
</feature>
<dbReference type="PROSITE" id="PS50157">
    <property type="entry name" value="ZINC_FINGER_C2H2_2"/>
    <property type="match status" value="4"/>
</dbReference>
<accession>A0A9Q1JE95</accession>
<dbReference type="OrthoDB" id="3437960at2759"/>
<evidence type="ECO:0000259" key="10">
    <source>
        <dbReference type="PROSITE" id="PS50157"/>
    </source>
</evidence>
<evidence type="ECO:0000256" key="8">
    <source>
        <dbReference type="PROSITE-ProRule" id="PRU00042"/>
    </source>
</evidence>
<evidence type="ECO:0000256" key="9">
    <source>
        <dbReference type="SAM" id="Coils"/>
    </source>
</evidence>
<dbReference type="FunFam" id="3.30.160.60:FF:001465">
    <property type="entry name" value="Zinc finger protein 560"/>
    <property type="match status" value="1"/>
</dbReference>
<keyword evidence="7" id="KW-0539">Nucleus</keyword>
<dbReference type="AlphaFoldDB" id="A0A9Q1JE95"/>
<dbReference type="InterPro" id="IPR050331">
    <property type="entry name" value="Zinc_finger"/>
</dbReference>
<proteinExistence type="predicted"/>
<dbReference type="GO" id="GO:0008270">
    <property type="term" value="F:zinc ion binding"/>
    <property type="evidence" value="ECO:0007669"/>
    <property type="project" value="UniProtKB-KW"/>
</dbReference>
<dbReference type="PROSITE" id="PS00028">
    <property type="entry name" value="ZINC_FINGER_C2H2_1"/>
    <property type="match status" value="4"/>
</dbReference>
<dbReference type="Pfam" id="PF00096">
    <property type="entry name" value="zf-C2H2"/>
    <property type="match status" value="4"/>
</dbReference>
<comment type="subcellular location">
    <subcellularLocation>
        <location evidence="1">Nucleus</location>
    </subcellularLocation>
</comment>
<dbReference type="FunFam" id="3.30.160.60:FF:001155">
    <property type="entry name" value="Zinc finger 30C"/>
    <property type="match status" value="1"/>
</dbReference>
<dbReference type="FunFam" id="3.30.160.60:FF:000446">
    <property type="entry name" value="Zinc finger protein"/>
    <property type="match status" value="1"/>
</dbReference>
<evidence type="ECO:0000313" key="11">
    <source>
        <dbReference type="EMBL" id="KAJ8382438.1"/>
    </source>
</evidence>
<dbReference type="SUPFAM" id="SSF57667">
    <property type="entry name" value="beta-beta-alpha zinc fingers"/>
    <property type="match status" value="2"/>
</dbReference>
<keyword evidence="6" id="KW-0238">DNA-binding</keyword>
<evidence type="ECO:0000256" key="7">
    <source>
        <dbReference type="ARBA" id="ARBA00023242"/>
    </source>
</evidence>
<evidence type="ECO:0000256" key="3">
    <source>
        <dbReference type="ARBA" id="ARBA00022737"/>
    </source>
</evidence>
<dbReference type="GO" id="GO:0005634">
    <property type="term" value="C:nucleus"/>
    <property type="evidence" value="ECO:0007669"/>
    <property type="project" value="UniProtKB-SubCell"/>
</dbReference>